<evidence type="ECO:0000259" key="21">
    <source>
        <dbReference type="PROSITE" id="PS50238"/>
    </source>
</evidence>
<evidence type="ECO:0000313" key="22">
    <source>
        <dbReference type="Ensembl" id="ENSSVLP00005027233.1"/>
    </source>
</evidence>
<evidence type="ECO:0000256" key="11">
    <source>
        <dbReference type="ARBA" id="ARBA00077590"/>
    </source>
</evidence>
<dbReference type="InterPro" id="IPR001452">
    <property type="entry name" value="SH3_domain"/>
</dbReference>
<dbReference type="GO" id="GO:0001650">
    <property type="term" value="C:fibrillar center"/>
    <property type="evidence" value="ECO:0007669"/>
    <property type="project" value="Ensembl"/>
</dbReference>
<evidence type="ECO:0000256" key="16">
    <source>
        <dbReference type="ARBA" id="ARBA00081402"/>
    </source>
</evidence>
<evidence type="ECO:0000256" key="14">
    <source>
        <dbReference type="ARBA" id="ARBA00080901"/>
    </source>
</evidence>
<evidence type="ECO:0000256" key="12">
    <source>
        <dbReference type="ARBA" id="ARBA00077812"/>
    </source>
</evidence>
<evidence type="ECO:0000256" key="7">
    <source>
        <dbReference type="ARBA" id="ARBA00023136"/>
    </source>
</evidence>
<feature type="domain" description="SH3" evidence="20">
    <location>
        <begin position="259"/>
        <end position="321"/>
    </location>
</feature>
<keyword evidence="6" id="KW-0963">Cytoplasm</keyword>
<evidence type="ECO:0000256" key="13">
    <source>
        <dbReference type="ARBA" id="ARBA00078814"/>
    </source>
</evidence>
<feature type="compositionally biased region" description="Polar residues" evidence="19">
    <location>
        <begin position="840"/>
        <end position="854"/>
    </location>
</feature>
<dbReference type="CDD" id="cd04384">
    <property type="entry name" value="RhoGAP_CdGAP"/>
    <property type="match status" value="1"/>
</dbReference>
<feature type="domain" description="Rho-GAP" evidence="21">
    <location>
        <begin position="372"/>
        <end position="567"/>
    </location>
</feature>
<name>A0A8D2DQH7_SCIVU</name>
<dbReference type="PANTHER" id="PTHR15729:SF13">
    <property type="entry name" value="RHO GTPASE-ACTIVATING PROTEIN 32"/>
    <property type="match status" value="1"/>
</dbReference>
<feature type="compositionally biased region" description="Polar residues" evidence="19">
    <location>
        <begin position="1916"/>
        <end position="1934"/>
    </location>
</feature>
<dbReference type="PANTHER" id="PTHR15729">
    <property type="entry name" value="CDC42 GTPASE-ACTIVATING PROTEIN"/>
    <property type="match status" value="1"/>
</dbReference>
<dbReference type="SUPFAM" id="SSF50044">
    <property type="entry name" value="SH3-domain"/>
    <property type="match status" value="1"/>
</dbReference>
<dbReference type="Gene3D" id="3.30.1520.10">
    <property type="entry name" value="Phox-like domain"/>
    <property type="match status" value="1"/>
</dbReference>
<dbReference type="GO" id="GO:0014069">
    <property type="term" value="C:postsynaptic density"/>
    <property type="evidence" value="ECO:0007669"/>
    <property type="project" value="Ensembl"/>
</dbReference>
<evidence type="ECO:0000259" key="20">
    <source>
        <dbReference type="PROSITE" id="PS50002"/>
    </source>
</evidence>
<dbReference type="FunFam" id="3.30.1520.10:FF:000009">
    <property type="entry name" value="rho GTPase-activating protein 32 isoform X2"/>
    <property type="match status" value="1"/>
</dbReference>
<evidence type="ECO:0000256" key="6">
    <source>
        <dbReference type="ARBA" id="ARBA00022490"/>
    </source>
</evidence>
<feature type="compositionally biased region" description="Basic and acidic residues" evidence="19">
    <location>
        <begin position="1809"/>
        <end position="1840"/>
    </location>
</feature>
<dbReference type="FunFam" id="1.10.555.10:FF:000002">
    <property type="entry name" value="rho GTPase-activating protein 32 isoform X1"/>
    <property type="match status" value="1"/>
</dbReference>
<dbReference type="CDD" id="cd07298">
    <property type="entry name" value="PX_RICS"/>
    <property type="match status" value="1"/>
</dbReference>
<feature type="compositionally biased region" description="Polar residues" evidence="19">
    <location>
        <begin position="922"/>
        <end position="940"/>
    </location>
</feature>
<dbReference type="CDD" id="cd11835">
    <property type="entry name" value="SH3_ARHGAP32_33"/>
    <property type="match status" value="1"/>
</dbReference>
<comment type="subcellular location">
    <subcellularLocation>
        <location evidence="2">Cytoplasm</location>
    </subcellularLocation>
    <subcellularLocation>
        <location evidence="1">Endomembrane system</location>
    </subcellularLocation>
</comment>
<dbReference type="GO" id="GO:0005794">
    <property type="term" value="C:Golgi apparatus"/>
    <property type="evidence" value="ECO:0007669"/>
    <property type="project" value="Ensembl"/>
</dbReference>
<feature type="region of interest" description="Disordered" evidence="19">
    <location>
        <begin position="1799"/>
        <end position="1857"/>
    </location>
</feature>
<dbReference type="SUPFAM" id="SSF48350">
    <property type="entry name" value="GTPase activation domain, GAP"/>
    <property type="match status" value="1"/>
</dbReference>
<feature type="compositionally biased region" description="Basic and acidic residues" evidence="19">
    <location>
        <begin position="1958"/>
        <end position="1972"/>
    </location>
</feature>
<dbReference type="InterPro" id="IPR008936">
    <property type="entry name" value="Rho_GTPase_activation_prot"/>
</dbReference>
<dbReference type="GeneTree" id="ENSGT00940000154313"/>
<keyword evidence="5" id="KW-0343">GTPase activation</keyword>
<evidence type="ECO:0000256" key="15">
    <source>
        <dbReference type="ARBA" id="ARBA00081362"/>
    </source>
</evidence>
<dbReference type="SUPFAM" id="SSF64268">
    <property type="entry name" value="PX domain"/>
    <property type="match status" value="1"/>
</dbReference>
<feature type="region of interest" description="Disordered" evidence="19">
    <location>
        <begin position="1301"/>
        <end position="1324"/>
    </location>
</feature>
<dbReference type="Proteomes" id="UP000694564">
    <property type="component" value="Chromosome 11"/>
</dbReference>
<comment type="similarity">
    <text evidence="3">Belongs to the PX domain-containing GAP family.</text>
</comment>
<evidence type="ECO:0000256" key="10">
    <source>
        <dbReference type="ARBA" id="ARBA00075213"/>
    </source>
</evidence>
<feature type="region of interest" description="Disordered" evidence="19">
    <location>
        <begin position="1106"/>
        <end position="1198"/>
    </location>
</feature>
<dbReference type="GO" id="GO:0005938">
    <property type="term" value="C:cell cortex"/>
    <property type="evidence" value="ECO:0007669"/>
    <property type="project" value="Ensembl"/>
</dbReference>
<dbReference type="SMART" id="SM00324">
    <property type="entry name" value="RhoGAP"/>
    <property type="match status" value="1"/>
</dbReference>
<dbReference type="Pfam" id="PF00620">
    <property type="entry name" value="RhoGAP"/>
    <property type="match status" value="1"/>
</dbReference>
<dbReference type="InterPro" id="IPR042139">
    <property type="entry name" value="PX_ARHGAP32"/>
</dbReference>
<keyword evidence="7" id="KW-0472">Membrane</keyword>
<dbReference type="GO" id="GO:0005096">
    <property type="term" value="F:GTPase activator activity"/>
    <property type="evidence" value="ECO:0007669"/>
    <property type="project" value="UniProtKB-KW"/>
</dbReference>
<sequence length="2086" mass="230348">MEMESESCTSGDDSVFWLDSEVITQLMDDEEGEREENFRKMKSSIHSEEDDFVPELHRNVHPRERPDWEETLSAMARGADVPEIPGDLTLKTCGNTASMKVKHVKKLPFTKGHFPKMAECAHFHYENVEFGSIQLSLSEEQNEIMKNGCESKELVYLVQIACQGKSWIVKRSYEDFRVLDKHLHLCIYDRRFSQLSELPRSDSLKDSPESVTQMLVAYLSRLSAIAGNKINCGPALTWMEIDNKGNHLLVHEESSINTPAVGAAHVIKRYTARAPDELTLEVGDIVSVIDMPPKVLSTWWRGKHGFQVGLFPGHCVELINQKVPPSVTNSVPKPVSKKHGKLITFLRTFMKSRPTKQKLKQRGILKERVFGCDLGEHLLNSGFEVPQVLQSCTAFIERYGIVDGIYRLSGVASNIQRLRHEFDSEHVPDLTKEPYVQDIHSVGSLCKLYFRELPNPLLTYQLYEKFSDAVSAATDEERLIKIHDVIQQLPPPHYRTLEFLMRHLSLLADYCSITNMHAKNLAIVWAPNLLRSKQIESACFSGTAAFMEVRIQSVVVEFILNHVDVLFSGKISAVMQEGAASLSRPKSLLVSSPSTKLLTLEEAQARTQAQVNSPIVTENKYIEVGEGPAALQGKFHTIIEFPLERKRPQNKMKKSPVGSWRSFFNLGKSSSVSKRKLQRNESEPSEMKAMALKGGRAEGTLRSAKSEESLTSLHAVDGDSKLFRPRRPRSSSDALSASFNGEMLGNRCNSYDNLPHDNESEEEVGLLHIPALLSPHSAEDVDLSPPDIGVASLDFDPMSFQCSPPKAESECQESGASFLDSLGYSKDKPCTSKKDVEAGGSQSQTPGSTASSEPVSPVQEKLSPFFTLDLSPTEEKSSKPSSFTEKVVYAFSPKIGRKLSKSPSMNISEPISVTLPPRVSEVISTGSNTTAQNASSPTWDKSTEESDVTNRSPTQIVKMNTNEREAQEECEPEVQPLDQVAAEEVELPGKEERSVSSSQSKAVASGQTQTGAVTHDPPQEPVPVSSVSLIPPPPPPKNVARMLALALAESAQQASTQSLKRPGTSQAGYTNYGDVAGAAAEDKLPSPYSSIALDKAYFQTDRPAEQFHPQNNALGNCNQPLPETTAVGDPTHSKVTESGEQLHQVDLPGNHPHRNYLSGDPEKARITSVPLADSEKSDDNVGFPDDQSGKTTMATIPFVEQDQSALHFYSGDQSPAYLGASVDQPHHPSELSDQSPMPPDLPRDKSCPPSGSPEENTSTATMAYMTGTPATAEISTRDSSWAVGEQPAASGFAIATLQRTHRSHRPLPLPPAQRPAEQLPVAGQVQAAASIGLNNSHKVHGVVPAPERPPEPRAVDDPAPIFVSDSCAAAQCPMATTALQPGLPEKLRESTRAPLLHVRAESFPGHSCGFPAPMPPTRTMESKMAAAMHSNSADATSSSNYHSFVTASSASVDDVLPLPLTVPQPKHASQKIAYSSFARPDVTTEPFGPENCLHFNMTPNCQFRPQSVPPHHNKLEQHQVYGARSEPPASMGPRYNTYVAPGRNTSGHHSKPCNRMEYVSSLSSSVRNACYPEDIPPYPTIRRVQSLHAPPSSMIRSVPISRTEVPPDDEPAYCPRPLYQYKPYQSSQARSDYHVTQLQPYFENGRVHYRYSPYSSSSSSYYSPDGALCDVDAYGTVQLRPLHRLPNRDFAFYNPRLQGKNLYSYSGLPQRPRANVTGYFSGNDHNIVNMPPPADVKHTYASWDLEDMEKYRMQSIRRESRARQKVKGSVMSQYDNMTPAVQDDLGGIYVIHLRSKSDPGKTGLLSVAEGKEGRHPAKAVSPEDDRFYRKHPEPEFDRAPHHGGYGSMQAEKPTLPQKQSSLRNRKLHDMGCSLPEHRVHQEASHRQLCESKNGPPYPQAAGQLDYGPKAIPDTSEPGSYHNSGGKYTTGQESLRLNHKEVRLSKELERPRARQPPAPEKHSRDCYKEEEHLTQSMVPPPKPERSHSLKLHHTQNMERDPSVLYQYQTHSKRQSNMTVVSQYDNLEDYHSLPQHQRGGFGGGGMGTYVPSGFAHPQSRTYATALGQGAFLPAELSLPHPDTQIHAE</sequence>
<feature type="region of interest" description="Disordered" evidence="19">
    <location>
        <begin position="922"/>
        <end position="1036"/>
    </location>
</feature>
<evidence type="ECO:0000256" key="17">
    <source>
        <dbReference type="ARBA" id="ARBA00083410"/>
    </source>
</evidence>
<gene>
    <name evidence="22" type="primary">ARHGAP32</name>
</gene>
<dbReference type="GO" id="GO:0007264">
    <property type="term" value="P:small GTPase-mediated signal transduction"/>
    <property type="evidence" value="ECO:0007669"/>
    <property type="project" value="TreeGrafter"/>
</dbReference>
<keyword evidence="4 18" id="KW-0728">SH3 domain</keyword>
<evidence type="ECO:0000313" key="23">
    <source>
        <dbReference type="Proteomes" id="UP000694564"/>
    </source>
</evidence>
<feature type="compositionally biased region" description="Polar residues" evidence="19">
    <location>
        <begin position="949"/>
        <end position="960"/>
    </location>
</feature>
<feature type="compositionally biased region" description="Polar residues" evidence="19">
    <location>
        <begin position="1108"/>
        <end position="1122"/>
    </location>
</feature>
<dbReference type="Gene3D" id="1.10.555.10">
    <property type="entry name" value="Rho GTPase activation protein"/>
    <property type="match status" value="1"/>
</dbReference>
<evidence type="ECO:0000256" key="18">
    <source>
        <dbReference type="PROSITE-ProRule" id="PRU00192"/>
    </source>
</evidence>
<dbReference type="Ensembl" id="ENSSVLT00005030271.1">
    <property type="protein sequence ID" value="ENSSVLP00005027233.1"/>
    <property type="gene ID" value="ENSSVLG00005021394.1"/>
</dbReference>
<dbReference type="InterPro" id="IPR036028">
    <property type="entry name" value="SH3-like_dom_sf"/>
</dbReference>
<dbReference type="PROSITE" id="PS50238">
    <property type="entry name" value="RHOGAP"/>
    <property type="match status" value="1"/>
</dbReference>
<evidence type="ECO:0000256" key="4">
    <source>
        <dbReference type="ARBA" id="ARBA00022443"/>
    </source>
</evidence>
<dbReference type="OrthoDB" id="79452at2759"/>
<dbReference type="SMART" id="SM00326">
    <property type="entry name" value="SH3"/>
    <property type="match status" value="1"/>
</dbReference>
<evidence type="ECO:0000256" key="2">
    <source>
        <dbReference type="ARBA" id="ARBA00004496"/>
    </source>
</evidence>
<keyword evidence="23" id="KW-1185">Reference proteome</keyword>
<feature type="compositionally biased region" description="Basic and acidic residues" evidence="19">
    <location>
        <begin position="1935"/>
        <end position="1951"/>
    </location>
</feature>
<dbReference type="PROSITE" id="PS50002">
    <property type="entry name" value="SH3"/>
    <property type="match status" value="1"/>
</dbReference>
<reference evidence="22" key="2">
    <citation type="submission" date="2025-09" db="UniProtKB">
        <authorList>
            <consortium name="Ensembl"/>
        </authorList>
    </citation>
    <scope>IDENTIFICATION</scope>
</reference>
<evidence type="ECO:0000256" key="1">
    <source>
        <dbReference type="ARBA" id="ARBA00004308"/>
    </source>
</evidence>
<evidence type="ECO:0000256" key="5">
    <source>
        <dbReference type="ARBA" id="ARBA00022468"/>
    </source>
</evidence>
<evidence type="ECO:0000256" key="19">
    <source>
        <dbReference type="SAM" id="MobiDB-lite"/>
    </source>
</evidence>
<dbReference type="InterPro" id="IPR051576">
    <property type="entry name" value="PX-Rho_GAP"/>
</dbReference>
<feature type="region of interest" description="Disordered" evidence="19">
    <location>
        <begin position="1889"/>
        <end position="1998"/>
    </location>
</feature>
<dbReference type="GO" id="GO:0005654">
    <property type="term" value="C:nucleoplasm"/>
    <property type="evidence" value="ECO:0007669"/>
    <property type="project" value="Ensembl"/>
</dbReference>
<evidence type="ECO:0000256" key="9">
    <source>
        <dbReference type="ARBA" id="ARBA00070261"/>
    </source>
</evidence>
<protein>
    <recommendedName>
        <fullName evidence="9">Rho GTPase-activating protein 32</fullName>
    </recommendedName>
    <alternativeName>
        <fullName evidence="14">Brain-specific Rho GTPase-activating protein</fullName>
    </alternativeName>
    <alternativeName>
        <fullName evidence="12">GAB-associated Cdc42/Rac GTPase-activating protein</fullName>
    </alternativeName>
    <alternativeName>
        <fullName evidence="10">GC-GAP</fullName>
    </alternativeName>
    <alternativeName>
        <fullName evidence="17">Rho-type GTPase-activating protein 32</fullName>
    </alternativeName>
    <alternativeName>
        <fullName evidence="11">Rho/Cdc42/Rac GTPase-activating protein RICS</fullName>
    </alternativeName>
    <alternativeName>
        <fullName evidence="15">RhoGAP involved in the beta-catenin-N-cadherin and NMDA receptor signaling</fullName>
    </alternativeName>
    <alternativeName>
        <fullName evidence="16">p200RhoGAP</fullName>
    </alternativeName>
    <alternativeName>
        <fullName evidence="13">p250GAP</fullName>
    </alternativeName>
</protein>
<feature type="region of interest" description="Disordered" evidence="19">
    <location>
        <begin position="1216"/>
        <end position="1258"/>
    </location>
</feature>
<dbReference type="InterPro" id="IPR000198">
    <property type="entry name" value="RhoGAP_dom"/>
</dbReference>
<dbReference type="InterPro" id="IPR036871">
    <property type="entry name" value="PX_dom_sf"/>
</dbReference>
<proteinExistence type="inferred from homology"/>
<reference evidence="22" key="1">
    <citation type="submission" date="2025-08" db="UniProtKB">
        <authorList>
            <consortium name="Ensembl"/>
        </authorList>
    </citation>
    <scope>IDENTIFICATION</scope>
</reference>
<evidence type="ECO:0000256" key="3">
    <source>
        <dbReference type="ARBA" id="ARBA00008795"/>
    </source>
</evidence>
<evidence type="ECO:0000256" key="8">
    <source>
        <dbReference type="ARBA" id="ARBA00057139"/>
    </source>
</evidence>
<feature type="compositionally biased region" description="Low complexity" evidence="19">
    <location>
        <begin position="995"/>
        <end position="1007"/>
    </location>
</feature>
<dbReference type="Pfam" id="PF14604">
    <property type="entry name" value="SH3_9"/>
    <property type="match status" value="1"/>
</dbReference>
<dbReference type="GO" id="GO:1901981">
    <property type="term" value="F:phosphatidylinositol phosphate binding"/>
    <property type="evidence" value="ECO:0007669"/>
    <property type="project" value="InterPro"/>
</dbReference>
<dbReference type="GO" id="GO:0015629">
    <property type="term" value="C:actin cytoskeleton"/>
    <property type="evidence" value="ECO:0007669"/>
    <property type="project" value="Ensembl"/>
</dbReference>
<organism evidence="22 23">
    <name type="scientific">Sciurus vulgaris</name>
    <name type="common">Eurasian red squirrel</name>
    <dbReference type="NCBI Taxonomy" id="55149"/>
    <lineage>
        <taxon>Eukaryota</taxon>
        <taxon>Metazoa</taxon>
        <taxon>Chordata</taxon>
        <taxon>Craniata</taxon>
        <taxon>Vertebrata</taxon>
        <taxon>Euteleostomi</taxon>
        <taxon>Mammalia</taxon>
        <taxon>Eutheria</taxon>
        <taxon>Euarchontoglires</taxon>
        <taxon>Glires</taxon>
        <taxon>Rodentia</taxon>
        <taxon>Sciuromorpha</taxon>
        <taxon>Sciuridae</taxon>
        <taxon>Sciurinae</taxon>
        <taxon>Sciurini</taxon>
        <taxon>Sciurus</taxon>
    </lineage>
</organism>
<dbReference type="Gene3D" id="2.30.30.40">
    <property type="entry name" value="SH3 Domains"/>
    <property type="match status" value="1"/>
</dbReference>
<feature type="region of interest" description="Disordered" evidence="19">
    <location>
        <begin position="830"/>
        <end position="883"/>
    </location>
</feature>
<accession>A0A8D2DQH7</accession>
<comment type="function">
    <text evidence="8">GTPase-activating protein (GAP) promoting GTP hydrolysis on RHOA, CDC42 and RAC1 small GTPases. May be involved in the differentiation of neuronal cells during the formation of neurite extensions. Involved in NMDA receptor activity-dependent actin reorganization in dendritic spines. May mediate cross-talks between Ras- and Rho-regulated signaling pathways in cell growth regulation. Isoform 2 has higher GAP activity.</text>
</comment>